<feature type="transmembrane region" description="Helical" evidence="8">
    <location>
        <begin position="12"/>
        <end position="33"/>
    </location>
</feature>
<keyword evidence="7 8" id="KW-0472">Membrane</keyword>
<accession>A0A7I8E6F2</accession>
<feature type="transmembrane region" description="Helical" evidence="8">
    <location>
        <begin position="139"/>
        <end position="159"/>
    </location>
</feature>
<evidence type="ECO:0000256" key="4">
    <source>
        <dbReference type="ARBA" id="ARBA00022519"/>
    </source>
</evidence>
<dbReference type="Proteomes" id="UP000593842">
    <property type="component" value="Chromosome"/>
</dbReference>
<dbReference type="GO" id="GO:0005886">
    <property type="term" value="C:plasma membrane"/>
    <property type="evidence" value="ECO:0007669"/>
    <property type="project" value="UniProtKB-SubCell"/>
</dbReference>
<evidence type="ECO:0000259" key="9">
    <source>
        <dbReference type="PROSITE" id="PS50850"/>
    </source>
</evidence>
<evidence type="ECO:0000256" key="6">
    <source>
        <dbReference type="ARBA" id="ARBA00022989"/>
    </source>
</evidence>
<feature type="transmembrane region" description="Helical" evidence="8">
    <location>
        <begin position="102"/>
        <end position="127"/>
    </location>
</feature>
<evidence type="ECO:0000313" key="10">
    <source>
        <dbReference type="EMBL" id="BCL58145.1"/>
    </source>
</evidence>
<dbReference type="InterPro" id="IPR020846">
    <property type="entry name" value="MFS_dom"/>
</dbReference>
<dbReference type="GO" id="GO:0015528">
    <property type="term" value="F:lactose:proton symporter activity"/>
    <property type="evidence" value="ECO:0007669"/>
    <property type="project" value="TreeGrafter"/>
</dbReference>
<evidence type="ECO:0000256" key="2">
    <source>
        <dbReference type="ARBA" id="ARBA00022448"/>
    </source>
</evidence>
<protein>
    <recommendedName>
        <fullName evidence="9">Major facilitator superfamily (MFS) profile domain-containing protein</fullName>
    </recommendedName>
</protein>
<dbReference type="Gene3D" id="1.20.1250.20">
    <property type="entry name" value="MFS general substrate transporter like domains"/>
    <property type="match status" value="2"/>
</dbReference>
<organism evidence="10 11">
    <name type="scientific">Faecalibacillus intestinalis</name>
    <dbReference type="NCBI Taxonomy" id="1982626"/>
    <lineage>
        <taxon>Bacteria</taxon>
        <taxon>Bacillati</taxon>
        <taxon>Bacillota</taxon>
        <taxon>Erysipelotrichia</taxon>
        <taxon>Erysipelotrichales</taxon>
        <taxon>Coprobacillaceae</taxon>
        <taxon>Faecalibacillus</taxon>
    </lineage>
</organism>
<keyword evidence="4" id="KW-0997">Cell inner membrane</keyword>
<dbReference type="Pfam" id="PF12832">
    <property type="entry name" value="MFS_1_like"/>
    <property type="match status" value="1"/>
</dbReference>
<reference evidence="11" key="1">
    <citation type="submission" date="2020-09" db="EMBL/GenBank/DDBJ databases">
        <title>Complete genome sequencing of Faecalibacillus intestinalis strain 14EGH31.</title>
        <authorList>
            <person name="Sakamoto M."/>
            <person name="Murakami T."/>
            <person name="Mori H."/>
        </authorList>
    </citation>
    <scope>NUCLEOTIDE SEQUENCE [LARGE SCALE GENOMIC DNA]</scope>
    <source>
        <strain evidence="11">14EGH31</strain>
    </source>
</reference>
<sequence length="396" mass="43463">MFMKKNRSLNLKYAGSQIFYFAAFAAMMGYASVFLLDKGCSNSQIGIALALSSIIAVLLQPMLASFADNHKNIEIRNIMAPIILVVIALSAILYLIPESALFVLFLVVTIFSIMSSIMPLMNSLAFAFEQHGIEINYGLARGLGSVAYAIASLALGHIVESFSPGILPLFYILFTVLLFIVVKMFVLPKEFKNDVEQVETPQEETEQLSFGKFCMKYKKFILFLVGFVLVYFAHTIINNFFIQIITNIGGTSADMGNAVFVAAMLELPTMAFFSKMSEKINCGTLIKFSILMFCVKHALTYFATNMIMIYLAQVCQMFAYALFIPASVYYVNEKIALADRVKGQSLVTTSMTLSGVFANFAGGIMLDALGVGHVLLAGIILSIVGAVIVILTTEKV</sequence>
<feature type="transmembrane region" description="Helical" evidence="8">
    <location>
        <begin position="371"/>
        <end position="391"/>
    </location>
</feature>
<comment type="subcellular location">
    <subcellularLocation>
        <location evidence="1">Cell inner membrane</location>
        <topology evidence="1">Multi-pass membrane protein</topology>
    </subcellularLocation>
</comment>
<feature type="transmembrane region" description="Helical" evidence="8">
    <location>
        <begin position="220"/>
        <end position="243"/>
    </location>
</feature>
<gene>
    <name evidence="10" type="ORF">Fi14EGH31_18570</name>
</gene>
<dbReference type="AlphaFoldDB" id="A0A7I8E6F2"/>
<dbReference type="PROSITE" id="PS50850">
    <property type="entry name" value="MFS"/>
    <property type="match status" value="1"/>
</dbReference>
<keyword evidence="2" id="KW-0813">Transport</keyword>
<keyword evidence="5 8" id="KW-0812">Transmembrane</keyword>
<feature type="domain" description="Major facilitator superfamily (MFS) profile" evidence="9">
    <location>
        <begin position="219"/>
        <end position="396"/>
    </location>
</feature>
<dbReference type="SUPFAM" id="SSF103473">
    <property type="entry name" value="MFS general substrate transporter"/>
    <property type="match status" value="1"/>
</dbReference>
<dbReference type="EMBL" id="AP024085">
    <property type="protein sequence ID" value="BCL58145.1"/>
    <property type="molecule type" value="Genomic_DNA"/>
</dbReference>
<dbReference type="InterPro" id="IPR036259">
    <property type="entry name" value="MFS_trans_sf"/>
</dbReference>
<evidence type="ECO:0000256" key="7">
    <source>
        <dbReference type="ARBA" id="ARBA00023136"/>
    </source>
</evidence>
<evidence type="ECO:0000256" key="1">
    <source>
        <dbReference type="ARBA" id="ARBA00004429"/>
    </source>
</evidence>
<evidence type="ECO:0000256" key="5">
    <source>
        <dbReference type="ARBA" id="ARBA00022692"/>
    </source>
</evidence>
<dbReference type="InterPro" id="IPR024989">
    <property type="entry name" value="MFS_assoc_dom"/>
</dbReference>
<evidence type="ECO:0000256" key="8">
    <source>
        <dbReference type="SAM" id="Phobius"/>
    </source>
</evidence>
<dbReference type="GO" id="GO:0030395">
    <property type="term" value="F:lactose binding"/>
    <property type="evidence" value="ECO:0007669"/>
    <property type="project" value="TreeGrafter"/>
</dbReference>
<feature type="transmembrane region" description="Helical" evidence="8">
    <location>
        <begin position="309"/>
        <end position="331"/>
    </location>
</feature>
<feature type="transmembrane region" description="Helical" evidence="8">
    <location>
        <begin position="78"/>
        <end position="96"/>
    </location>
</feature>
<feature type="transmembrane region" description="Helical" evidence="8">
    <location>
        <begin position="343"/>
        <end position="365"/>
    </location>
</feature>
<feature type="transmembrane region" description="Helical" evidence="8">
    <location>
        <begin position="165"/>
        <end position="186"/>
    </location>
</feature>
<evidence type="ECO:0000313" key="11">
    <source>
        <dbReference type="Proteomes" id="UP000593842"/>
    </source>
</evidence>
<name>A0A7I8E6F2_9FIRM</name>
<feature type="transmembrane region" description="Helical" evidence="8">
    <location>
        <begin position="45"/>
        <end position="66"/>
    </location>
</feature>
<keyword evidence="3" id="KW-1003">Cell membrane</keyword>
<keyword evidence="6 8" id="KW-1133">Transmembrane helix</keyword>
<dbReference type="PANTHER" id="PTHR23522">
    <property type="entry name" value="BLL5896 PROTEIN"/>
    <property type="match status" value="1"/>
</dbReference>
<dbReference type="PANTHER" id="PTHR23522:SF10">
    <property type="entry name" value="3-PHENYLPROPIONIC ACID TRANSPORTER-RELATED"/>
    <property type="match status" value="1"/>
</dbReference>
<proteinExistence type="predicted"/>
<dbReference type="KEGG" id="fit:Fi14EGH31_18570"/>
<evidence type="ECO:0000256" key="3">
    <source>
        <dbReference type="ARBA" id="ARBA00022475"/>
    </source>
</evidence>